<dbReference type="InterPro" id="IPR003953">
    <property type="entry name" value="FAD-dep_OxRdtase_2_FAD-bd"/>
</dbReference>
<evidence type="ECO:0000256" key="4">
    <source>
        <dbReference type="ARBA" id="ARBA00012173"/>
    </source>
</evidence>
<dbReference type="UniPathway" id="UPA00253">
    <property type="reaction ID" value="UER00326"/>
</dbReference>
<evidence type="ECO:0000256" key="5">
    <source>
        <dbReference type="ARBA" id="ARBA00021901"/>
    </source>
</evidence>
<proteinExistence type="inferred from homology"/>
<comment type="similarity">
    <text evidence="3">Belongs to the FAD-dependent oxidoreductase 2 family. NadB subfamily.</text>
</comment>
<dbReference type="Gene3D" id="3.90.700.10">
    <property type="entry name" value="Succinate dehydrogenase/fumarate reductase flavoprotein, catalytic domain"/>
    <property type="match status" value="1"/>
</dbReference>
<name>A0A1M6ARF3_9CLOT</name>
<dbReference type="InterPro" id="IPR036188">
    <property type="entry name" value="FAD/NAD-bd_sf"/>
</dbReference>
<feature type="domain" description="FAD-dependent oxidoreductase 2 FAD-binding" evidence="12">
    <location>
        <begin position="4"/>
        <end position="393"/>
    </location>
</feature>
<dbReference type="EC" id="1.4.3.16" evidence="4"/>
<evidence type="ECO:0000256" key="1">
    <source>
        <dbReference type="ARBA" id="ARBA00001974"/>
    </source>
</evidence>
<dbReference type="Proteomes" id="UP000184310">
    <property type="component" value="Unassembled WGS sequence"/>
</dbReference>
<evidence type="ECO:0000256" key="6">
    <source>
        <dbReference type="ARBA" id="ARBA00022630"/>
    </source>
</evidence>
<evidence type="ECO:0000256" key="9">
    <source>
        <dbReference type="ARBA" id="ARBA00023002"/>
    </source>
</evidence>
<evidence type="ECO:0000259" key="12">
    <source>
        <dbReference type="Pfam" id="PF00890"/>
    </source>
</evidence>
<evidence type="ECO:0000313" key="14">
    <source>
        <dbReference type="Proteomes" id="UP000184310"/>
    </source>
</evidence>
<evidence type="ECO:0000256" key="3">
    <source>
        <dbReference type="ARBA" id="ARBA00008562"/>
    </source>
</evidence>
<comment type="catalytic activity">
    <reaction evidence="11">
        <text>L-aspartate + O2 = iminosuccinate + H2O2</text>
        <dbReference type="Rhea" id="RHEA:25876"/>
        <dbReference type="ChEBI" id="CHEBI:15379"/>
        <dbReference type="ChEBI" id="CHEBI:16240"/>
        <dbReference type="ChEBI" id="CHEBI:29991"/>
        <dbReference type="ChEBI" id="CHEBI:77875"/>
        <dbReference type="EC" id="1.4.3.16"/>
    </reaction>
    <physiologicalReaction direction="left-to-right" evidence="11">
        <dbReference type="Rhea" id="RHEA:25877"/>
    </physiologicalReaction>
</comment>
<keyword evidence="8" id="KW-0274">FAD</keyword>
<evidence type="ECO:0000256" key="11">
    <source>
        <dbReference type="ARBA" id="ARBA00048305"/>
    </source>
</evidence>
<dbReference type="PRINTS" id="PR00368">
    <property type="entry name" value="FADPNR"/>
</dbReference>
<evidence type="ECO:0000256" key="8">
    <source>
        <dbReference type="ARBA" id="ARBA00022827"/>
    </source>
</evidence>
<dbReference type="SUPFAM" id="SSF56425">
    <property type="entry name" value="Succinate dehydrogenase/fumarate reductase flavoprotein, catalytic domain"/>
    <property type="match status" value="1"/>
</dbReference>
<dbReference type="GO" id="GO:0034628">
    <property type="term" value="P:'de novo' NAD+ biosynthetic process from L-aspartate"/>
    <property type="evidence" value="ECO:0007669"/>
    <property type="project" value="TreeGrafter"/>
</dbReference>
<dbReference type="SUPFAM" id="SSF51905">
    <property type="entry name" value="FAD/NAD(P)-binding domain"/>
    <property type="match status" value="1"/>
</dbReference>
<evidence type="ECO:0000256" key="7">
    <source>
        <dbReference type="ARBA" id="ARBA00022642"/>
    </source>
</evidence>
<protein>
    <recommendedName>
        <fullName evidence="5">L-aspartate oxidase</fullName>
        <ecNumber evidence="4">1.4.3.16</ecNumber>
    </recommendedName>
    <alternativeName>
        <fullName evidence="10">Quinolinate synthase B</fullName>
    </alternativeName>
</protein>
<keyword evidence="6" id="KW-0285">Flavoprotein</keyword>
<sequence>MEVDILIVGTGVSALYLALNLSEKLNILMVSKTSVDETNSFLAQGGISVARNKADIPTFIEDTLKAGKYLNNKNSVEILAKESMDNIKNLIKLGVPFDTKNDKLCFTKEGAHSINRIVHVKDETGKGVSTVLLNEVLKRKNITLLENTTLIDLITNGNSCNGGRFIIKNANLNILNKIYSKKSLKPSLTTIIKDDTFTLNVFSKVTVLATGGIGGLFKDSTNMRSLTGDSIYLSLKHNIMLKDLDYIQIHPTALYTTHGSRRFLISEALRGEGAILLNSKGNRFVNELLPRDIVSKAILNEINSSINPYVYLDISFKDSDYLKNRFPAIYLKCLEEGLDLTKEPIKVSPAQHYFMGGIAVDLNSKTSMKNIYAIGETSCTGVHGANRLASNSLLEALVFSKRAALDINKNINSIPLIISKTKPINNDLIQIEEKMHQITINEFKRRLTDINVKLVNY</sequence>
<gene>
    <name evidence="13" type="ORF">SAMN02745163_00156</name>
</gene>
<reference evidence="13 14" key="1">
    <citation type="submission" date="2016-11" db="EMBL/GenBank/DDBJ databases">
        <authorList>
            <person name="Jaros S."/>
            <person name="Januszkiewicz K."/>
            <person name="Wedrychowicz H."/>
        </authorList>
    </citation>
    <scope>NUCLEOTIDE SEQUENCE [LARGE SCALE GENOMIC DNA]</scope>
    <source>
        <strain evidence="13 14">DSM 21758</strain>
    </source>
</reference>
<dbReference type="GO" id="GO:0033765">
    <property type="term" value="F:steroid dehydrogenase activity, acting on the CH-CH group of donors"/>
    <property type="evidence" value="ECO:0007669"/>
    <property type="project" value="UniProtKB-ARBA"/>
</dbReference>
<keyword evidence="14" id="KW-1185">Reference proteome</keyword>
<comment type="cofactor">
    <cofactor evidence="1">
        <name>FAD</name>
        <dbReference type="ChEBI" id="CHEBI:57692"/>
    </cofactor>
</comment>
<organism evidence="13 14">
    <name type="scientific">Clostridium cavendishii DSM 21758</name>
    <dbReference type="NCBI Taxonomy" id="1121302"/>
    <lineage>
        <taxon>Bacteria</taxon>
        <taxon>Bacillati</taxon>
        <taxon>Bacillota</taxon>
        <taxon>Clostridia</taxon>
        <taxon>Eubacteriales</taxon>
        <taxon>Clostridiaceae</taxon>
        <taxon>Clostridium</taxon>
    </lineage>
</organism>
<dbReference type="AlphaFoldDB" id="A0A1M6ARF3"/>
<accession>A0A1M6ARF3</accession>
<evidence type="ECO:0000313" key="13">
    <source>
        <dbReference type="EMBL" id="SHI39001.1"/>
    </source>
</evidence>
<dbReference type="PANTHER" id="PTHR42716">
    <property type="entry name" value="L-ASPARTATE OXIDASE"/>
    <property type="match status" value="1"/>
</dbReference>
<dbReference type="FunFam" id="3.90.700.10:FF:000002">
    <property type="entry name" value="L-aspartate oxidase"/>
    <property type="match status" value="1"/>
</dbReference>
<keyword evidence="9" id="KW-0560">Oxidoreductase</keyword>
<dbReference type="STRING" id="1121302.SAMN02745163_00156"/>
<dbReference type="Gene3D" id="3.50.50.60">
    <property type="entry name" value="FAD/NAD(P)-binding domain"/>
    <property type="match status" value="1"/>
</dbReference>
<dbReference type="GO" id="GO:0008734">
    <property type="term" value="F:L-aspartate oxidase activity"/>
    <property type="evidence" value="ECO:0007669"/>
    <property type="project" value="UniProtKB-EC"/>
</dbReference>
<dbReference type="Pfam" id="PF00890">
    <property type="entry name" value="FAD_binding_2"/>
    <property type="match status" value="1"/>
</dbReference>
<comment type="pathway">
    <text evidence="2">Cofactor biosynthesis; NAD(+) biosynthesis; iminoaspartate from L-aspartate (oxidase route): step 1/1.</text>
</comment>
<dbReference type="InterPro" id="IPR027477">
    <property type="entry name" value="Succ_DH/fumarate_Rdtase_cat_sf"/>
</dbReference>
<evidence type="ECO:0000256" key="2">
    <source>
        <dbReference type="ARBA" id="ARBA00004950"/>
    </source>
</evidence>
<dbReference type="PANTHER" id="PTHR42716:SF2">
    <property type="entry name" value="L-ASPARTATE OXIDASE, CHLOROPLASTIC"/>
    <property type="match status" value="1"/>
</dbReference>
<dbReference type="InterPro" id="IPR005288">
    <property type="entry name" value="NadB"/>
</dbReference>
<dbReference type="EMBL" id="FQZB01000003">
    <property type="protein sequence ID" value="SHI39001.1"/>
    <property type="molecule type" value="Genomic_DNA"/>
</dbReference>
<keyword evidence="7" id="KW-0662">Pyridine nucleotide biosynthesis</keyword>
<evidence type="ECO:0000256" key="10">
    <source>
        <dbReference type="ARBA" id="ARBA00030386"/>
    </source>
</evidence>